<dbReference type="AlphaFoldDB" id="A0A814R437"/>
<accession>A0A814R437</accession>
<dbReference type="Gene3D" id="3.90.1600.10">
    <property type="entry name" value="Palm domain of DNA polymerase"/>
    <property type="match status" value="1"/>
</dbReference>
<keyword evidence="2" id="KW-1185">Reference proteome</keyword>
<organism evidence="1 2">
    <name type="scientific">Brachionus calyciflorus</name>
    <dbReference type="NCBI Taxonomy" id="104777"/>
    <lineage>
        <taxon>Eukaryota</taxon>
        <taxon>Metazoa</taxon>
        <taxon>Spiralia</taxon>
        <taxon>Gnathifera</taxon>
        <taxon>Rotifera</taxon>
        <taxon>Eurotatoria</taxon>
        <taxon>Monogononta</taxon>
        <taxon>Pseudotrocha</taxon>
        <taxon>Ploima</taxon>
        <taxon>Brachionidae</taxon>
        <taxon>Brachionus</taxon>
    </lineage>
</organism>
<sequence length="77" mass="8846">PKLGDFLGELTNEIEDDDYITEFVSAGPKNYSYVTAKNKTECKIKGFKQYHETSKHINFDSIKNIVTSNRNKTIEVE</sequence>
<name>A0A814R437_9BILA</name>
<evidence type="ECO:0000313" key="2">
    <source>
        <dbReference type="Proteomes" id="UP000663879"/>
    </source>
</evidence>
<reference evidence="1" key="1">
    <citation type="submission" date="2021-02" db="EMBL/GenBank/DDBJ databases">
        <authorList>
            <person name="Nowell W R."/>
        </authorList>
    </citation>
    <scope>NUCLEOTIDE SEQUENCE</scope>
    <source>
        <strain evidence="1">Ploen Becks lab</strain>
    </source>
</reference>
<dbReference type="PANTHER" id="PTHR33568:SF3">
    <property type="entry name" value="DNA-DIRECTED DNA POLYMERASE"/>
    <property type="match status" value="1"/>
</dbReference>
<comment type="caution">
    <text evidence="1">The sequence shown here is derived from an EMBL/GenBank/DDBJ whole genome shotgun (WGS) entry which is preliminary data.</text>
</comment>
<dbReference type="EMBL" id="CAJNOC010009364">
    <property type="protein sequence ID" value="CAF1128063.1"/>
    <property type="molecule type" value="Genomic_DNA"/>
</dbReference>
<proteinExistence type="predicted"/>
<dbReference type="SUPFAM" id="SSF56672">
    <property type="entry name" value="DNA/RNA polymerases"/>
    <property type="match status" value="1"/>
</dbReference>
<evidence type="ECO:0000313" key="1">
    <source>
        <dbReference type="EMBL" id="CAF1128063.1"/>
    </source>
</evidence>
<dbReference type="OrthoDB" id="6765744at2759"/>
<dbReference type="InterPro" id="IPR023211">
    <property type="entry name" value="DNA_pol_palm_dom_sf"/>
</dbReference>
<dbReference type="InterPro" id="IPR043502">
    <property type="entry name" value="DNA/RNA_pol_sf"/>
</dbReference>
<protein>
    <submittedName>
        <fullName evidence="1">Uncharacterized protein</fullName>
    </submittedName>
</protein>
<dbReference type="Proteomes" id="UP000663879">
    <property type="component" value="Unassembled WGS sequence"/>
</dbReference>
<dbReference type="PANTHER" id="PTHR33568">
    <property type="entry name" value="DNA POLYMERASE"/>
    <property type="match status" value="1"/>
</dbReference>
<feature type="non-terminal residue" evidence="1">
    <location>
        <position position="1"/>
    </location>
</feature>
<gene>
    <name evidence="1" type="ORF">OXX778_LOCUS22345</name>
</gene>